<dbReference type="AlphaFoldDB" id="A0A5B7JR50"/>
<dbReference type="EMBL" id="VSRR010122974">
    <property type="protein sequence ID" value="MPD00452.1"/>
    <property type="molecule type" value="Genomic_DNA"/>
</dbReference>
<sequence length="117" mass="12794">MSSSFQPSTASHRTLLAPIWSTKSQHQHSPIPYNLKSCILKYKASTAACTGWDACGQVSCEEQYVCSTCGQASPSLAADTFWTMHDRATDSNNLQHQGHVLLHTLTASNNQLLIILC</sequence>
<reference evidence="1 2" key="1">
    <citation type="submission" date="2019-05" db="EMBL/GenBank/DDBJ databases">
        <title>Another draft genome of Portunus trituberculatus and its Hox gene families provides insights of decapod evolution.</title>
        <authorList>
            <person name="Jeong J.-H."/>
            <person name="Song I."/>
            <person name="Kim S."/>
            <person name="Choi T."/>
            <person name="Kim D."/>
            <person name="Ryu S."/>
            <person name="Kim W."/>
        </authorList>
    </citation>
    <scope>NUCLEOTIDE SEQUENCE [LARGE SCALE GENOMIC DNA]</scope>
    <source>
        <tissue evidence="1">Muscle</tissue>
    </source>
</reference>
<proteinExistence type="predicted"/>
<evidence type="ECO:0000313" key="2">
    <source>
        <dbReference type="Proteomes" id="UP000324222"/>
    </source>
</evidence>
<evidence type="ECO:0000313" key="1">
    <source>
        <dbReference type="EMBL" id="MPD00452.1"/>
    </source>
</evidence>
<gene>
    <name evidence="1" type="ORF">E2C01_095925</name>
</gene>
<dbReference type="Proteomes" id="UP000324222">
    <property type="component" value="Unassembled WGS sequence"/>
</dbReference>
<protein>
    <submittedName>
        <fullName evidence="1">Uncharacterized protein</fullName>
    </submittedName>
</protein>
<name>A0A5B7JR50_PORTR</name>
<comment type="caution">
    <text evidence="1">The sequence shown here is derived from an EMBL/GenBank/DDBJ whole genome shotgun (WGS) entry which is preliminary data.</text>
</comment>
<keyword evidence="2" id="KW-1185">Reference proteome</keyword>
<organism evidence="1 2">
    <name type="scientific">Portunus trituberculatus</name>
    <name type="common">Swimming crab</name>
    <name type="synonym">Neptunus trituberculatus</name>
    <dbReference type="NCBI Taxonomy" id="210409"/>
    <lineage>
        <taxon>Eukaryota</taxon>
        <taxon>Metazoa</taxon>
        <taxon>Ecdysozoa</taxon>
        <taxon>Arthropoda</taxon>
        <taxon>Crustacea</taxon>
        <taxon>Multicrustacea</taxon>
        <taxon>Malacostraca</taxon>
        <taxon>Eumalacostraca</taxon>
        <taxon>Eucarida</taxon>
        <taxon>Decapoda</taxon>
        <taxon>Pleocyemata</taxon>
        <taxon>Brachyura</taxon>
        <taxon>Eubrachyura</taxon>
        <taxon>Portunoidea</taxon>
        <taxon>Portunidae</taxon>
        <taxon>Portuninae</taxon>
        <taxon>Portunus</taxon>
    </lineage>
</organism>
<accession>A0A5B7JR50</accession>